<dbReference type="EMBL" id="JACHMN010000002">
    <property type="protein sequence ID" value="MBB5869866.1"/>
    <property type="molecule type" value="Genomic_DNA"/>
</dbReference>
<dbReference type="RefSeq" id="WP_312875226.1">
    <property type="nucleotide sequence ID" value="NZ_JACHMN010000002.1"/>
</dbReference>
<feature type="chain" id="PRO_5032473375" description="WD40 repeat domain-containing protein" evidence="1">
    <location>
        <begin position="25"/>
        <end position="417"/>
    </location>
</feature>
<evidence type="ECO:0000313" key="3">
    <source>
        <dbReference type="Proteomes" id="UP000587527"/>
    </source>
</evidence>
<dbReference type="Proteomes" id="UP000587527">
    <property type="component" value="Unassembled WGS sequence"/>
</dbReference>
<name>A0A841BR72_9ACTN</name>
<keyword evidence="3" id="KW-1185">Reference proteome</keyword>
<dbReference type="InterPro" id="IPR011044">
    <property type="entry name" value="Quino_amine_DH_bsu"/>
</dbReference>
<sequence length="417" mass="44252">MTRRIMLAIALAATLVVGISPAGAAPALGRVVSENPVDWTPHILDGSVWAMTVVGDTVVVGGDFTTVSSSDGYTEFDRWFLMAFSLSTGAVTRFAPWIDGPVYALTPGPDGTVLVGGDFTEVEGVPARSLARLDVATGRVVPGFTASLRDGDVRALAAGGQWLYVGGRFDTIGGTPRAALARVDIRTGAVDRGFDAELDAPELDRVKVEDVAVSPDGKRMIAAGALMDAMGEYRPQLAMFDISAPTVKLADWYSYVYEPKCRKGFDTYLRAVDFSPDGSYFVAVSTGRMSKSGLLCDTAARFETYGSNPHRPTWVNYTGGDSLYAVAVTGSAVYVGGHQRWLDNPYGHESAGPGAVSRPGISAIDPKSGRALDWNPTRSRGQGLRAFAVTPRGLLVGSDTDRLATEYHGRVGLFPPA</sequence>
<evidence type="ECO:0000256" key="1">
    <source>
        <dbReference type="SAM" id="SignalP"/>
    </source>
</evidence>
<evidence type="ECO:0000313" key="2">
    <source>
        <dbReference type="EMBL" id="MBB5869866.1"/>
    </source>
</evidence>
<protein>
    <recommendedName>
        <fullName evidence="4">WD40 repeat domain-containing protein</fullName>
    </recommendedName>
</protein>
<proteinExistence type="predicted"/>
<organism evidence="2 3">
    <name type="scientific">Allocatelliglobosispora scoriae</name>
    <dbReference type="NCBI Taxonomy" id="643052"/>
    <lineage>
        <taxon>Bacteria</taxon>
        <taxon>Bacillati</taxon>
        <taxon>Actinomycetota</taxon>
        <taxon>Actinomycetes</taxon>
        <taxon>Micromonosporales</taxon>
        <taxon>Micromonosporaceae</taxon>
        <taxon>Allocatelliglobosispora</taxon>
    </lineage>
</organism>
<accession>A0A841BR72</accession>
<dbReference type="SUPFAM" id="SSF50969">
    <property type="entry name" value="YVTN repeat-like/Quinoprotein amine dehydrogenase"/>
    <property type="match status" value="1"/>
</dbReference>
<dbReference type="InterPro" id="IPR015943">
    <property type="entry name" value="WD40/YVTN_repeat-like_dom_sf"/>
</dbReference>
<keyword evidence="1" id="KW-0732">Signal</keyword>
<gene>
    <name evidence="2" type="ORF">F4553_003245</name>
</gene>
<dbReference type="InterPro" id="IPR013431">
    <property type="entry name" value="Delta_60_rpt"/>
</dbReference>
<dbReference type="Pfam" id="PF17164">
    <property type="entry name" value="DUF5122"/>
    <property type="match status" value="1"/>
</dbReference>
<feature type="signal peptide" evidence="1">
    <location>
        <begin position="1"/>
        <end position="24"/>
    </location>
</feature>
<evidence type="ECO:0008006" key="4">
    <source>
        <dbReference type="Google" id="ProtNLM"/>
    </source>
</evidence>
<comment type="caution">
    <text evidence="2">The sequence shown here is derived from an EMBL/GenBank/DDBJ whole genome shotgun (WGS) entry which is preliminary data.</text>
</comment>
<dbReference type="Gene3D" id="2.130.10.10">
    <property type="entry name" value="YVTN repeat-like/Quinoprotein amine dehydrogenase"/>
    <property type="match status" value="1"/>
</dbReference>
<dbReference type="AlphaFoldDB" id="A0A841BR72"/>
<reference evidence="2 3" key="1">
    <citation type="submission" date="2020-08" db="EMBL/GenBank/DDBJ databases">
        <title>Sequencing the genomes of 1000 actinobacteria strains.</title>
        <authorList>
            <person name="Klenk H.-P."/>
        </authorList>
    </citation>
    <scope>NUCLEOTIDE SEQUENCE [LARGE SCALE GENOMIC DNA]</scope>
    <source>
        <strain evidence="2 3">DSM 45362</strain>
    </source>
</reference>